<evidence type="ECO:0008006" key="3">
    <source>
        <dbReference type="Google" id="ProtNLM"/>
    </source>
</evidence>
<dbReference type="SUPFAM" id="SSF56281">
    <property type="entry name" value="Metallo-hydrolase/oxidoreductase"/>
    <property type="match status" value="1"/>
</dbReference>
<proteinExistence type="predicted"/>
<sequence>MQSGSGASGHHTAIADSSPYNICPGLVCIPHGDDRPAREGGITTQGYLVTSRDGTSVLGIDTVPASVVDAVEQQCSAGGKTLKGVFITHRHVMQSAKRPEGLHAQTRFRKYVRDNDVAVLVHDADAARLANEVEAQVPEDLRLTFQEPSGHPLLKDFDMQVVAELHGHTEGGTLLLWKANGGIIFTGDCAMGAKTAEAVKLTRPPNFTSVSDDQLKQEWADVTLPDEVSGFCSLHGRPSYGLSQQEVKELRLHMGRHEPITAI</sequence>
<gene>
    <name evidence="1" type="ORF">WJX72_010152</name>
</gene>
<evidence type="ECO:0000313" key="2">
    <source>
        <dbReference type="Proteomes" id="UP001489004"/>
    </source>
</evidence>
<dbReference type="InterPro" id="IPR036866">
    <property type="entry name" value="RibonucZ/Hydroxyglut_hydro"/>
</dbReference>
<protein>
    <recommendedName>
        <fullName evidence="3">Metallo-beta-lactamase domain-containing protein</fullName>
    </recommendedName>
</protein>
<dbReference type="Proteomes" id="UP001489004">
    <property type="component" value="Unassembled WGS sequence"/>
</dbReference>
<organism evidence="1 2">
    <name type="scientific">[Myrmecia] bisecta</name>
    <dbReference type="NCBI Taxonomy" id="41462"/>
    <lineage>
        <taxon>Eukaryota</taxon>
        <taxon>Viridiplantae</taxon>
        <taxon>Chlorophyta</taxon>
        <taxon>core chlorophytes</taxon>
        <taxon>Trebouxiophyceae</taxon>
        <taxon>Trebouxiales</taxon>
        <taxon>Trebouxiaceae</taxon>
        <taxon>Myrmecia</taxon>
    </lineage>
</organism>
<dbReference type="CDD" id="cd06262">
    <property type="entry name" value="metallo-hydrolase-like_MBL-fold"/>
    <property type="match status" value="1"/>
</dbReference>
<dbReference type="EMBL" id="JALJOR010000012">
    <property type="protein sequence ID" value="KAK9807816.1"/>
    <property type="molecule type" value="Genomic_DNA"/>
</dbReference>
<keyword evidence="2" id="KW-1185">Reference proteome</keyword>
<comment type="caution">
    <text evidence="1">The sequence shown here is derived from an EMBL/GenBank/DDBJ whole genome shotgun (WGS) entry which is preliminary data.</text>
</comment>
<dbReference type="AlphaFoldDB" id="A0AAW1PEC5"/>
<evidence type="ECO:0000313" key="1">
    <source>
        <dbReference type="EMBL" id="KAK9807816.1"/>
    </source>
</evidence>
<accession>A0AAW1PEC5</accession>
<reference evidence="1 2" key="1">
    <citation type="journal article" date="2024" name="Nat. Commun.">
        <title>Phylogenomics reveals the evolutionary origins of lichenization in chlorophyte algae.</title>
        <authorList>
            <person name="Puginier C."/>
            <person name="Libourel C."/>
            <person name="Otte J."/>
            <person name="Skaloud P."/>
            <person name="Haon M."/>
            <person name="Grisel S."/>
            <person name="Petersen M."/>
            <person name="Berrin J.G."/>
            <person name="Delaux P.M."/>
            <person name="Dal Grande F."/>
            <person name="Keller J."/>
        </authorList>
    </citation>
    <scope>NUCLEOTIDE SEQUENCE [LARGE SCALE GENOMIC DNA]</scope>
    <source>
        <strain evidence="1 2">SAG 2043</strain>
    </source>
</reference>
<dbReference type="Gene3D" id="3.60.15.10">
    <property type="entry name" value="Ribonuclease Z/Hydroxyacylglutathione hydrolase-like"/>
    <property type="match status" value="1"/>
</dbReference>
<name>A0AAW1PEC5_9CHLO</name>